<dbReference type="AlphaFoldDB" id="A0A9P4RAT6"/>
<keyword evidence="3" id="KW-1185">Reference proteome</keyword>
<comment type="caution">
    <text evidence="2">The sequence shown here is derived from an EMBL/GenBank/DDBJ whole genome shotgun (WGS) entry which is preliminary data.</text>
</comment>
<proteinExistence type="predicted"/>
<evidence type="ECO:0000313" key="2">
    <source>
        <dbReference type="EMBL" id="KAF2740063.1"/>
    </source>
</evidence>
<dbReference type="GO" id="GO:0032259">
    <property type="term" value="P:methylation"/>
    <property type="evidence" value="ECO:0007669"/>
    <property type="project" value="UniProtKB-KW"/>
</dbReference>
<dbReference type="Pfam" id="PF13847">
    <property type="entry name" value="Methyltransf_31"/>
    <property type="match status" value="1"/>
</dbReference>
<reference evidence="2" key="1">
    <citation type="journal article" date="2020" name="Stud. Mycol.">
        <title>101 Dothideomycetes genomes: a test case for predicting lifestyles and emergence of pathogens.</title>
        <authorList>
            <person name="Haridas S."/>
            <person name="Albert R."/>
            <person name="Binder M."/>
            <person name="Bloem J."/>
            <person name="Labutti K."/>
            <person name="Salamov A."/>
            <person name="Andreopoulos B."/>
            <person name="Baker S."/>
            <person name="Barry K."/>
            <person name="Bills G."/>
            <person name="Bluhm B."/>
            <person name="Cannon C."/>
            <person name="Castanera R."/>
            <person name="Culley D."/>
            <person name="Daum C."/>
            <person name="Ezra D."/>
            <person name="Gonzalez J."/>
            <person name="Henrissat B."/>
            <person name="Kuo A."/>
            <person name="Liang C."/>
            <person name="Lipzen A."/>
            <person name="Lutzoni F."/>
            <person name="Magnuson J."/>
            <person name="Mondo S."/>
            <person name="Nolan M."/>
            <person name="Ohm R."/>
            <person name="Pangilinan J."/>
            <person name="Park H.-J."/>
            <person name="Ramirez L."/>
            <person name="Alfaro M."/>
            <person name="Sun H."/>
            <person name="Tritt A."/>
            <person name="Yoshinaga Y."/>
            <person name="Zwiers L.-H."/>
            <person name="Turgeon B."/>
            <person name="Goodwin S."/>
            <person name="Spatafora J."/>
            <person name="Crous P."/>
            <person name="Grigoriev I."/>
        </authorList>
    </citation>
    <scope>NUCLEOTIDE SEQUENCE</scope>
    <source>
        <strain evidence="2">CBS 125425</strain>
    </source>
</reference>
<evidence type="ECO:0000313" key="3">
    <source>
        <dbReference type="Proteomes" id="UP000799444"/>
    </source>
</evidence>
<accession>A0A9P4RAT6</accession>
<dbReference type="SUPFAM" id="SSF53335">
    <property type="entry name" value="S-adenosyl-L-methionine-dependent methyltransferases"/>
    <property type="match status" value="1"/>
</dbReference>
<name>A0A9P4RAT6_9PLEO</name>
<dbReference type="EMBL" id="ML996101">
    <property type="protein sequence ID" value="KAF2740063.1"/>
    <property type="molecule type" value="Genomic_DNA"/>
</dbReference>
<organism evidence="2 3">
    <name type="scientific">Polyplosphaeria fusca</name>
    <dbReference type="NCBI Taxonomy" id="682080"/>
    <lineage>
        <taxon>Eukaryota</taxon>
        <taxon>Fungi</taxon>
        <taxon>Dikarya</taxon>
        <taxon>Ascomycota</taxon>
        <taxon>Pezizomycotina</taxon>
        <taxon>Dothideomycetes</taxon>
        <taxon>Pleosporomycetidae</taxon>
        <taxon>Pleosporales</taxon>
        <taxon>Tetraplosphaeriaceae</taxon>
        <taxon>Polyplosphaeria</taxon>
    </lineage>
</organism>
<sequence>MAQAQVSNYKQGHDRAVTRAHAQRTTEVEGAFVVPHLKPHFKILDVGCGPGSITAGFAKYVPEGSVTGVDLSEQVLDQAREHLSEQDANASNVTFELGNVLDGLQYEDESFDVVFCNQTLLHIPEIIKALTEIKRVIRPGGFLAARESDLPFRWYPYLPGLQLLDKYLYELTITRTDRKHPMNPPHAPGHRGGGVVHVFAREAGFDPAKMKKGAGTQCYGTSEETLWFADIMTGRMKVHRESYSELGATEEELKMMEDDLKMWGEHVDAWFAILQAELICWV</sequence>
<dbReference type="PANTHER" id="PTHR43591">
    <property type="entry name" value="METHYLTRANSFERASE"/>
    <property type="match status" value="1"/>
</dbReference>
<dbReference type="InterPro" id="IPR025714">
    <property type="entry name" value="Methyltranfer_dom"/>
</dbReference>
<dbReference type="OrthoDB" id="10017101at2759"/>
<dbReference type="GO" id="GO:0008168">
    <property type="term" value="F:methyltransferase activity"/>
    <property type="evidence" value="ECO:0007669"/>
    <property type="project" value="UniProtKB-KW"/>
</dbReference>
<dbReference type="PANTHER" id="PTHR43591:SF24">
    <property type="entry name" value="2-METHOXY-6-POLYPRENYL-1,4-BENZOQUINOL METHYLASE, MITOCHONDRIAL"/>
    <property type="match status" value="1"/>
</dbReference>
<dbReference type="Gene3D" id="3.40.50.150">
    <property type="entry name" value="Vaccinia Virus protein VP39"/>
    <property type="match status" value="1"/>
</dbReference>
<evidence type="ECO:0000259" key="1">
    <source>
        <dbReference type="Pfam" id="PF13847"/>
    </source>
</evidence>
<dbReference type="CDD" id="cd02440">
    <property type="entry name" value="AdoMet_MTases"/>
    <property type="match status" value="1"/>
</dbReference>
<dbReference type="Proteomes" id="UP000799444">
    <property type="component" value="Unassembled WGS sequence"/>
</dbReference>
<protein>
    <submittedName>
        <fullName evidence="2">UbiE/COQ5 methyltransferase</fullName>
    </submittedName>
</protein>
<keyword evidence="2" id="KW-0489">Methyltransferase</keyword>
<gene>
    <name evidence="2" type="ORF">EJ04DRAFT_232315</name>
</gene>
<keyword evidence="2" id="KW-0808">Transferase</keyword>
<feature type="domain" description="Methyltransferase" evidence="1">
    <location>
        <begin position="38"/>
        <end position="149"/>
    </location>
</feature>
<dbReference type="InterPro" id="IPR029063">
    <property type="entry name" value="SAM-dependent_MTases_sf"/>
</dbReference>